<dbReference type="Pfam" id="PF01697">
    <property type="entry name" value="Glyco_transf_92"/>
    <property type="match status" value="1"/>
</dbReference>
<keyword evidence="10" id="KW-1185">Reference proteome</keyword>
<organism evidence="9 10">
    <name type="scientific">Dreissena polymorpha</name>
    <name type="common">Zebra mussel</name>
    <name type="synonym">Mytilus polymorpha</name>
    <dbReference type="NCBI Taxonomy" id="45954"/>
    <lineage>
        <taxon>Eukaryota</taxon>
        <taxon>Metazoa</taxon>
        <taxon>Spiralia</taxon>
        <taxon>Lophotrochozoa</taxon>
        <taxon>Mollusca</taxon>
        <taxon>Bivalvia</taxon>
        <taxon>Autobranchia</taxon>
        <taxon>Heteroconchia</taxon>
        <taxon>Euheterodonta</taxon>
        <taxon>Imparidentia</taxon>
        <taxon>Neoheterodontei</taxon>
        <taxon>Myida</taxon>
        <taxon>Dreissenoidea</taxon>
        <taxon>Dreissenidae</taxon>
        <taxon>Dreissena</taxon>
    </lineage>
</organism>
<dbReference type="AlphaFoldDB" id="A0A9D4JDW7"/>
<dbReference type="EC" id="2.4.1.-" evidence="8"/>
<keyword evidence="7" id="KW-0472">Membrane</keyword>
<reference evidence="9" key="2">
    <citation type="submission" date="2020-11" db="EMBL/GenBank/DDBJ databases">
        <authorList>
            <person name="McCartney M.A."/>
            <person name="Auch B."/>
            <person name="Kono T."/>
            <person name="Mallez S."/>
            <person name="Becker A."/>
            <person name="Gohl D.M."/>
            <person name="Silverstein K.A.T."/>
            <person name="Koren S."/>
            <person name="Bechman K.B."/>
            <person name="Herman A."/>
            <person name="Abrahante J.E."/>
            <person name="Garbe J."/>
        </authorList>
    </citation>
    <scope>NUCLEOTIDE SEQUENCE</scope>
    <source>
        <strain evidence="9">Duluth1</strain>
        <tissue evidence="9">Whole animal</tissue>
    </source>
</reference>
<keyword evidence="4 8" id="KW-0808">Transferase</keyword>
<evidence type="ECO:0000256" key="5">
    <source>
        <dbReference type="ARBA" id="ARBA00022692"/>
    </source>
</evidence>
<evidence type="ECO:0000313" key="10">
    <source>
        <dbReference type="Proteomes" id="UP000828390"/>
    </source>
</evidence>
<reference evidence="9" key="1">
    <citation type="journal article" date="2019" name="bioRxiv">
        <title>The Genome of the Zebra Mussel, Dreissena polymorpha: A Resource for Invasive Species Research.</title>
        <authorList>
            <person name="McCartney M.A."/>
            <person name="Auch B."/>
            <person name="Kono T."/>
            <person name="Mallez S."/>
            <person name="Zhang Y."/>
            <person name="Obille A."/>
            <person name="Becker A."/>
            <person name="Abrahante J.E."/>
            <person name="Garbe J."/>
            <person name="Badalamenti J.P."/>
            <person name="Herman A."/>
            <person name="Mangelson H."/>
            <person name="Liachko I."/>
            <person name="Sullivan S."/>
            <person name="Sone E.D."/>
            <person name="Koren S."/>
            <person name="Silverstein K.A.T."/>
            <person name="Beckman K.B."/>
            <person name="Gohl D.M."/>
        </authorList>
    </citation>
    <scope>NUCLEOTIDE SEQUENCE</scope>
    <source>
        <strain evidence="9">Duluth1</strain>
        <tissue evidence="9">Whole animal</tissue>
    </source>
</reference>
<dbReference type="EMBL" id="JAIWYP010000006">
    <property type="protein sequence ID" value="KAH3804217.1"/>
    <property type="molecule type" value="Genomic_DNA"/>
</dbReference>
<comment type="similarity">
    <text evidence="2 8">Belongs to the glycosyltransferase 92 family.</text>
</comment>
<comment type="subcellular location">
    <subcellularLocation>
        <location evidence="1">Membrane</location>
        <topology evidence="1">Single-pass membrane protein</topology>
    </subcellularLocation>
</comment>
<dbReference type="GO" id="GO:0016020">
    <property type="term" value="C:membrane"/>
    <property type="evidence" value="ECO:0007669"/>
    <property type="project" value="UniProtKB-SubCell"/>
</dbReference>
<evidence type="ECO:0000256" key="2">
    <source>
        <dbReference type="ARBA" id="ARBA00007647"/>
    </source>
</evidence>
<protein>
    <recommendedName>
        <fullName evidence="8">Glycosyltransferase family 92 protein</fullName>
        <ecNumber evidence="8">2.4.1.-</ecNumber>
    </recommendedName>
</protein>
<name>A0A9D4JDW7_DREPO</name>
<dbReference type="PANTHER" id="PTHR21461">
    <property type="entry name" value="GLYCOSYLTRANSFERASE FAMILY 92 PROTEIN"/>
    <property type="match status" value="1"/>
</dbReference>
<dbReference type="OrthoDB" id="2526284at2759"/>
<evidence type="ECO:0000256" key="8">
    <source>
        <dbReference type="RuleBase" id="RU366017"/>
    </source>
</evidence>
<evidence type="ECO:0000256" key="6">
    <source>
        <dbReference type="ARBA" id="ARBA00022989"/>
    </source>
</evidence>
<dbReference type="GO" id="GO:0005737">
    <property type="term" value="C:cytoplasm"/>
    <property type="evidence" value="ECO:0007669"/>
    <property type="project" value="TreeGrafter"/>
</dbReference>
<sequence length="578" mass="66702">MTCLVDVKMLLTCMLVVYGVTLLKVIKWTDNIWNNVSEFKWIEEQQFRDAMNDIHSSHRLIREVLKRKNATANQSIQHDIVNMISKASLFREEVHNNSILVSEKMLQSIKKMHGNKSRLPQSNYTDCARHFQLMSNEIYIYSAYLELRDSSNDSISVLRILTVSKLDSDDSIVWSINEDPHSWAVATKNEMCDNHAKAYGGVTYTMNLTSSDLNRLLAYRKVHLQTLKNLIDKSSSILSVPVCVNIIHGNLYKTQRLAFRNNSHSTLGQKNTATIFNLFSKGNNPAVSKLSKQQQLLPLNREIMFAVCVPPIFGDIKTSSVIQFVEMQKVLEVDHIYIYSMNSTTKEVSHILKFYEMEKTLTVSTWDIPENVDKAIWYHGQILAVQDCLHRTKNKFHYVAFLDIDELIVPKFHKDFPQMIEEIEQDFENALQSTRTKIAAFKFISAFFNPDYDISSANLTSGHITKGQGQIQMTYFKSLYREPSFSLARTKLIVKPDLIEEMGIHHVSNLSTKESLYIYDVPIETAFIHHYRKCSKMFDTDAPCNHTNLLHDNSILKYESIVRNVFDKVVQKNLQTIK</sequence>
<evidence type="ECO:0000256" key="1">
    <source>
        <dbReference type="ARBA" id="ARBA00004167"/>
    </source>
</evidence>
<keyword evidence="6" id="KW-1133">Transmembrane helix</keyword>
<dbReference type="GO" id="GO:0016757">
    <property type="term" value="F:glycosyltransferase activity"/>
    <property type="evidence" value="ECO:0007669"/>
    <property type="project" value="UniProtKB-UniRule"/>
</dbReference>
<keyword evidence="3 8" id="KW-0328">Glycosyltransferase</keyword>
<evidence type="ECO:0000256" key="3">
    <source>
        <dbReference type="ARBA" id="ARBA00022676"/>
    </source>
</evidence>
<proteinExistence type="inferred from homology"/>
<comment type="caution">
    <text evidence="9">The sequence shown here is derived from an EMBL/GenBank/DDBJ whole genome shotgun (WGS) entry which is preliminary data.</text>
</comment>
<dbReference type="PANTHER" id="PTHR21461:SF87">
    <property type="entry name" value="GH12965P"/>
    <property type="match status" value="1"/>
</dbReference>
<keyword evidence="5" id="KW-0812">Transmembrane</keyword>
<accession>A0A9D4JDW7</accession>
<evidence type="ECO:0000256" key="4">
    <source>
        <dbReference type="ARBA" id="ARBA00022679"/>
    </source>
</evidence>
<evidence type="ECO:0000313" key="9">
    <source>
        <dbReference type="EMBL" id="KAH3804217.1"/>
    </source>
</evidence>
<evidence type="ECO:0000256" key="7">
    <source>
        <dbReference type="ARBA" id="ARBA00023136"/>
    </source>
</evidence>
<dbReference type="Proteomes" id="UP000828390">
    <property type="component" value="Unassembled WGS sequence"/>
</dbReference>
<gene>
    <name evidence="9" type="ORF">DPMN_132499</name>
</gene>
<dbReference type="InterPro" id="IPR008166">
    <property type="entry name" value="Glyco_transf_92"/>
</dbReference>